<feature type="domain" description="Arabinofuranosyltransferase AftA N-terminal" evidence="3">
    <location>
        <begin position="137"/>
        <end position="423"/>
    </location>
</feature>
<feature type="transmembrane region" description="Helical" evidence="2">
    <location>
        <begin position="400"/>
        <end position="420"/>
    </location>
</feature>
<feature type="transmembrane region" description="Helical" evidence="2">
    <location>
        <begin position="61"/>
        <end position="80"/>
    </location>
</feature>
<dbReference type="GO" id="GO:0005886">
    <property type="term" value="C:plasma membrane"/>
    <property type="evidence" value="ECO:0007669"/>
    <property type="project" value="InterPro"/>
</dbReference>
<evidence type="ECO:0000256" key="2">
    <source>
        <dbReference type="SAM" id="Phobius"/>
    </source>
</evidence>
<dbReference type="GO" id="GO:0044038">
    <property type="term" value="P:cell wall macromolecule biosynthetic process"/>
    <property type="evidence" value="ECO:0007669"/>
    <property type="project" value="InterPro"/>
</dbReference>
<evidence type="ECO:0000256" key="1">
    <source>
        <dbReference type="SAM" id="MobiDB-lite"/>
    </source>
</evidence>
<keyword evidence="2" id="KW-1133">Transmembrane helix</keyword>
<dbReference type="Proteomes" id="UP000261811">
    <property type="component" value="Unassembled WGS sequence"/>
</dbReference>
<feature type="transmembrane region" description="Helical" evidence="2">
    <location>
        <begin position="432"/>
        <end position="456"/>
    </location>
</feature>
<keyword evidence="5" id="KW-1185">Reference proteome</keyword>
<feature type="transmembrane region" description="Helical" evidence="2">
    <location>
        <begin position="227"/>
        <end position="244"/>
    </location>
</feature>
<comment type="caution">
    <text evidence="4">The sequence shown here is derived from an EMBL/GenBank/DDBJ whole genome shotgun (WGS) entry which is preliminary data.</text>
</comment>
<sequence>MPPEPTAVEAAPATPVETPPATPRRAPGPALTAAAVWAVGLPLAFWLPSRLDVDPFVQRSADLPLAVLLGGTLLLTVVGLRHRGGRLIGAAAGAHAAYTALVVRCALSGTPFGYSGFSAAGDRVSVMGDAGRIAAMATRYTVNWKSSDGIVGTVPSEYPPLYPYLIGKTAWLLDVPAWRLLGAAQAVTLSLGLLLAFVLWARIVPAGAALLIGPLVLAACAEPAKAYEFFTLAVLVPLVLNTVARPERGRLHWAWAGLGYGLVVLVYYGYVVFLAIGVAAIGRRAWRSEPDRRGLLLYLAKTTAVTAVLSSWFVVPYLWAMLRGGQQVGDMYSSAEASGNPLTFLQFAGLGPVQFLGLLALLWYARTRWWAWSLLAMVGGAYAYLALSMVRWVLTAHNGLFYYVRLPVAACLIAGAVLGVREAVPALAERRGRLLAPWAGVLAAGLAAVFAGYGFWTANMPVNRWEDHLGYGSVPDYTRTKRFNWEAARAHAMFLPDGSRPEHAAATDPLLPVMRREGRLRALPVDAIRRMVEQVRPRDRTPSTLSYDEQVFVFLPWNGYLGVDRVAAYGPTRWPDRFAELRKLAGTGPSGFAAASARTRFGSIDVFVLEKDGAGVVWRGIQAPAPSDVRFDYAQFKDFVTRDVGNGTFVAVRRP</sequence>
<accession>A0A372JFK6</accession>
<keyword evidence="2" id="KW-0812">Transmembrane</keyword>
<dbReference type="OrthoDB" id="3817499at2"/>
<dbReference type="GO" id="GO:0016757">
    <property type="term" value="F:glycosyltransferase activity"/>
    <property type="evidence" value="ECO:0007669"/>
    <property type="project" value="InterPro"/>
</dbReference>
<organism evidence="4 5">
    <name type="scientific">Actinomadura logoneensis</name>
    <dbReference type="NCBI Taxonomy" id="2293572"/>
    <lineage>
        <taxon>Bacteria</taxon>
        <taxon>Bacillati</taxon>
        <taxon>Actinomycetota</taxon>
        <taxon>Actinomycetes</taxon>
        <taxon>Streptosporangiales</taxon>
        <taxon>Thermomonosporaceae</taxon>
        <taxon>Actinomadura</taxon>
    </lineage>
</organism>
<feature type="transmembrane region" description="Helical" evidence="2">
    <location>
        <begin position="342"/>
        <end position="365"/>
    </location>
</feature>
<feature type="transmembrane region" description="Helical" evidence="2">
    <location>
        <begin position="203"/>
        <end position="220"/>
    </location>
</feature>
<keyword evidence="2" id="KW-0472">Membrane</keyword>
<dbReference type="EMBL" id="QURH01000698">
    <property type="protein sequence ID" value="RFU38791.1"/>
    <property type="molecule type" value="Genomic_DNA"/>
</dbReference>
<feature type="transmembrane region" description="Helical" evidence="2">
    <location>
        <begin position="264"/>
        <end position="283"/>
    </location>
</feature>
<proteinExistence type="predicted"/>
<dbReference type="Pfam" id="PF12250">
    <property type="entry name" value="AftA_N"/>
    <property type="match status" value="1"/>
</dbReference>
<gene>
    <name evidence="4" type="ORF">DZF91_25830</name>
</gene>
<feature type="transmembrane region" description="Helical" evidence="2">
    <location>
        <begin position="372"/>
        <end position="394"/>
    </location>
</feature>
<evidence type="ECO:0000259" key="3">
    <source>
        <dbReference type="Pfam" id="PF12250"/>
    </source>
</evidence>
<dbReference type="InterPro" id="IPR020963">
    <property type="entry name" value="ArabinofuranosylTrfase_AftA_N"/>
</dbReference>
<feature type="transmembrane region" description="Helical" evidence="2">
    <location>
        <begin position="30"/>
        <end position="49"/>
    </location>
</feature>
<name>A0A372JFK6_9ACTN</name>
<evidence type="ECO:0000313" key="4">
    <source>
        <dbReference type="EMBL" id="RFU38791.1"/>
    </source>
</evidence>
<feature type="transmembrane region" description="Helical" evidence="2">
    <location>
        <begin position="295"/>
        <end position="322"/>
    </location>
</feature>
<dbReference type="RefSeq" id="WP_117359799.1">
    <property type="nucleotide sequence ID" value="NZ_QURH01000698.1"/>
</dbReference>
<feature type="compositionally biased region" description="Low complexity" evidence="1">
    <location>
        <begin position="1"/>
        <end position="16"/>
    </location>
</feature>
<dbReference type="AlphaFoldDB" id="A0A372JFK6"/>
<evidence type="ECO:0000313" key="5">
    <source>
        <dbReference type="Proteomes" id="UP000261811"/>
    </source>
</evidence>
<protein>
    <recommendedName>
        <fullName evidence="3">Arabinofuranosyltransferase AftA N-terminal domain-containing protein</fullName>
    </recommendedName>
</protein>
<reference evidence="4 5" key="1">
    <citation type="submission" date="2018-08" db="EMBL/GenBank/DDBJ databases">
        <title>Actinomadura jelena sp. nov., a novel Actinomycete isolated from soil in Chad.</title>
        <authorList>
            <person name="Shi L."/>
        </authorList>
    </citation>
    <scope>NUCLEOTIDE SEQUENCE [LARGE SCALE GENOMIC DNA]</scope>
    <source>
        <strain evidence="4 5">NEAU-G17</strain>
    </source>
</reference>
<feature type="region of interest" description="Disordered" evidence="1">
    <location>
        <begin position="1"/>
        <end position="27"/>
    </location>
</feature>